<keyword evidence="5 9" id="KW-0547">Nucleotide-binding</keyword>
<evidence type="ECO:0000256" key="8">
    <source>
        <dbReference type="ARBA" id="ARBA00030128"/>
    </source>
</evidence>
<evidence type="ECO:0000256" key="3">
    <source>
        <dbReference type="ARBA" id="ARBA00016296"/>
    </source>
</evidence>
<dbReference type="Proteomes" id="UP000295517">
    <property type="component" value="Chromosome"/>
</dbReference>
<dbReference type="GO" id="GO:0005829">
    <property type="term" value="C:cytosol"/>
    <property type="evidence" value="ECO:0007669"/>
    <property type="project" value="TreeGrafter"/>
</dbReference>
<proteinExistence type="inferred from homology"/>
<keyword evidence="7 9" id="KW-0067">ATP-binding</keyword>
<dbReference type="NCBIfam" id="TIGR03263">
    <property type="entry name" value="guanyl_kin"/>
    <property type="match status" value="1"/>
</dbReference>
<dbReference type="InterPro" id="IPR027417">
    <property type="entry name" value="P-loop_NTPase"/>
</dbReference>
<evidence type="ECO:0000256" key="7">
    <source>
        <dbReference type="ARBA" id="ARBA00022840"/>
    </source>
</evidence>
<dbReference type="Gene3D" id="3.30.63.10">
    <property type="entry name" value="Guanylate Kinase phosphate binding domain"/>
    <property type="match status" value="1"/>
</dbReference>
<dbReference type="Pfam" id="PF00625">
    <property type="entry name" value="Guanylate_kin"/>
    <property type="match status" value="1"/>
</dbReference>
<evidence type="ECO:0000259" key="10">
    <source>
        <dbReference type="PROSITE" id="PS50052"/>
    </source>
</evidence>
<dbReference type="InterPro" id="IPR020590">
    <property type="entry name" value="Guanylate_kinase_CS"/>
</dbReference>
<dbReference type="InterPro" id="IPR017665">
    <property type="entry name" value="Guanylate_kinase"/>
</dbReference>
<dbReference type="CDD" id="cd00071">
    <property type="entry name" value="GMPK"/>
    <property type="match status" value="1"/>
</dbReference>
<keyword evidence="9" id="KW-0963">Cytoplasm</keyword>
<dbReference type="FunFam" id="3.30.63.10:FF:000002">
    <property type="entry name" value="Guanylate kinase 1"/>
    <property type="match status" value="1"/>
</dbReference>
<evidence type="ECO:0000256" key="2">
    <source>
        <dbReference type="ARBA" id="ARBA00012961"/>
    </source>
</evidence>
<dbReference type="PROSITE" id="PS00856">
    <property type="entry name" value="GUANYLATE_KINASE_1"/>
    <property type="match status" value="1"/>
</dbReference>
<dbReference type="EMBL" id="CP038254">
    <property type="protein sequence ID" value="QBR84589.1"/>
    <property type="molecule type" value="Genomic_DNA"/>
</dbReference>
<evidence type="ECO:0000256" key="4">
    <source>
        <dbReference type="ARBA" id="ARBA00022679"/>
    </source>
</evidence>
<dbReference type="GO" id="GO:0004385">
    <property type="term" value="F:GMP kinase activity"/>
    <property type="evidence" value="ECO:0007669"/>
    <property type="project" value="UniProtKB-UniRule"/>
</dbReference>
<feature type="binding site" evidence="9">
    <location>
        <begin position="14"/>
        <end position="21"/>
    </location>
    <ligand>
        <name>ATP</name>
        <dbReference type="ChEBI" id="CHEBI:30616"/>
    </ligand>
</feature>
<keyword evidence="6 9" id="KW-0418">Kinase</keyword>
<comment type="function">
    <text evidence="9">Essential for recycling GMP and indirectly, cGMP.</text>
</comment>
<evidence type="ECO:0000256" key="9">
    <source>
        <dbReference type="HAMAP-Rule" id="MF_00328"/>
    </source>
</evidence>
<evidence type="ECO:0000256" key="1">
    <source>
        <dbReference type="ARBA" id="ARBA00005790"/>
    </source>
</evidence>
<dbReference type="PANTHER" id="PTHR23117:SF13">
    <property type="entry name" value="GUANYLATE KINASE"/>
    <property type="match status" value="1"/>
</dbReference>
<evidence type="ECO:0000256" key="6">
    <source>
        <dbReference type="ARBA" id="ARBA00022777"/>
    </source>
</evidence>
<sequence length="209" mass="23773">MANQISGNVFILAAPSGGGKTSLIKKLVKTLDNIEVSISHTTRPQRPGEKNGVDYYFIDEEQFLKMINENAFVEHAMVFDYFYGTSVDEINNRLKAGIDVILDIDWQGAQQIKHLFPSTASIFILPPSLSALRQRLSDRQREDAAIIQDRMKQAQKEISHYGEFDYLIVNEDFEKAAFELQAIVIAHRLRLKRQALEQAKLLSFLLSSK</sequence>
<evidence type="ECO:0000313" key="11">
    <source>
        <dbReference type="EMBL" id="QBR84589.1"/>
    </source>
</evidence>
<accession>A0AAX1EHS8</accession>
<organism evidence="11 12">
    <name type="scientific">Legionella israelensis</name>
    <dbReference type="NCBI Taxonomy" id="454"/>
    <lineage>
        <taxon>Bacteria</taxon>
        <taxon>Pseudomonadati</taxon>
        <taxon>Pseudomonadota</taxon>
        <taxon>Gammaproteobacteria</taxon>
        <taxon>Legionellales</taxon>
        <taxon>Legionellaceae</taxon>
        <taxon>Legionella</taxon>
    </lineage>
</organism>
<comment type="subcellular location">
    <subcellularLocation>
        <location evidence="9">Cytoplasm</location>
    </subcellularLocation>
</comment>
<evidence type="ECO:0000256" key="5">
    <source>
        <dbReference type="ARBA" id="ARBA00022741"/>
    </source>
</evidence>
<dbReference type="PROSITE" id="PS50052">
    <property type="entry name" value="GUANYLATE_KINASE_2"/>
    <property type="match status" value="1"/>
</dbReference>
<comment type="catalytic activity">
    <reaction evidence="9">
        <text>GMP + ATP = GDP + ADP</text>
        <dbReference type="Rhea" id="RHEA:20780"/>
        <dbReference type="ChEBI" id="CHEBI:30616"/>
        <dbReference type="ChEBI" id="CHEBI:58115"/>
        <dbReference type="ChEBI" id="CHEBI:58189"/>
        <dbReference type="ChEBI" id="CHEBI:456216"/>
        <dbReference type="EC" id="2.7.4.8"/>
    </reaction>
</comment>
<keyword evidence="4 9" id="KW-0808">Transferase</keyword>
<dbReference type="SUPFAM" id="SSF52540">
    <property type="entry name" value="P-loop containing nucleoside triphosphate hydrolases"/>
    <property type="match status" value="1"/>
</dbReference>
<dbReference type="PANTHER" id="PTHR23117">
    <property type="entry name" value="GUANYLATE KINASE-RELATED"/>
    <property type="match status" value="1"/>
</dbReference>
<dbReference type="InterPro" id="IPR008144">
    <property type="entry name" value="Guanylate_kin-like_dom"/>
</dbReference>
<name>A0AAX1EHS8_9GAMM</name>
<dbReference type="HAMAP" id="MF_00328">
    <property type="entry name" value="Guanylate_kinase"/>
    <property type="match status" value="1"/>
</dbReference>
<comment type="similarity">
    <text evidence="1 9">Belongs to the guanylate kinase family.</text>
</comment>
<dbReference type="EC" id="2.7.4.8" evidence="2 9"/>
<protein>
    <recommendedName>
        <fullName evidence="3 9">Guanylate kinase</fullName>
        <ecNumber evidence="2 9">2.7.4.8</ecNumber>
    </recommendedName>
    <alternativeName>
        <fullName evidence="8 9">GMP kinase</fullName>
    </alternativeName>
</protein>
<dbReference type="InterPro" id="IPR008145">
    <property type="entry name" value="GK/Ca_channel_bsu"/>
</dbReference>
<evidence type="ECO:0000313" key="12">
    <source>
        <dbReference type="Proteomes" id="UP000295517"/>
    </source>
</evidence>
<feature type="domain" description="Guanylate kinase-like" evidence="10">
    <location>
        <begin position="7"/>
        <end position="185"/>
    </location>
</feature>
<dbReference type="SMART" id="SM00072">
    <property type="entry name" value="GuKc"/>
    <property type="match status" value="1"/>
</dbReference>
<reference evidence="11 12" key="1">
    <citation type="submission" date="2019-03" db="EMBL/GenBank/DDBJ databases">
        <title>Diverse conjugative elements silence natural transformation in Legionella species.</title>
        <authorList>
            <person name="Durieux I."/>
            <person name="Ginevra C."/>
            <person name="Attaiech L."/>
            <person name="Picq K."/>
            <person name="Juan P.A."/>
            <person name="Jarraud S."/>
            <person name="Charpentier X."/>
        </authorList>
    </citation>
    <scope>NUCLEOTIDE SEQUENCE [LARGE SCALE GENOMIC DNA]</scope>
    <source>
        <strain evidence="11 12">HL-0427-4011</strain>
    </source>
</reference>
<gene>
    <name evidence="9" type="primary">gmk</name>
    <name evidence="11" type="ORF">E3983_09555</name>
</gene>
<dbReference type="Gene3D" id="3.40.50.300">
    <property type="entry name" value="P-loop containing nucleotide triphosphate hydrolases"/>
    <property type="match status" value="1"/>
</dbReference>
<dbReference type="GO" id="GO:0005524">
    <property type="term" value="F:ATP binding"/>
    <property type="evidence" value="ECO:0007669"/>
    <property type="project" value="UniProtKB-UniRule"/>
</dbReference>
<dbReference type="RefSeq" id="WP_135060793.1">
    <property type="nucleotide sequence ID" value="NZ_CP038254.1"/>
</dbReference>
<dbReference type="AlphaFoldDB" id="A0AAX1EHS8"/>